<proteinExistence type="predicted"/>
<evidence type="ECO:0000313" key="2">
    <source>
        <dbReference type="EMBL" id="JAD50965.1"/>
    </source>
</evidence>
<feature type="region of interest" description="Disordered" evidence="1">
    <location>
        <begin position="1"/>
        <end position="24"/>
    </location>
</feature>
<name>A0A0A9APU5_ARUDO</name>
<protein>
    <submittedName>
        <fullName evidence="2">Uncharacterized protein</fullName>
    </submittedName>
</protein>
<sequence length="24" mass="2541">MPSISPRQLRQSAGDMSGVHCVSP</sequence>
<organism evidence="2">
    <name type="scientific">Arundo donax</name>
    <name type="common">Giant reed</name>
    <name type="synonym">Donax arundinaceus</name>
    <dbReference type="NCBI Taxonomy" id="35708"/>
    <lineage>
        <taxon>Eukaryota</taxon>
        <taxon>Viridiplantae</taxon>
        <taxon>Streptophyta</taxon>
        <taxon>Embryophyta</taxon>
        <taxon>Tracheophyta</taxon>
        <taxon>Spermatophyta</taxon>
        <taxon>Magnoliopsida</taxon>
        <taxon>Liliopsida</taxon>
        <taxon>Poales</taxon>
        <taxon>Poaceae</taxon>
        <taxon>PACMAD clade</taxon>
        <taxon>Arundinoideae</taxon>
        <taxon>Arundineae</taxon>
        <taxon>Arundo</taxon>
    </lineage>
</organism>
<accession>A0A0A9APU5</accession>
<reference evidence="2" key="2">
    <citation type="journal article" date="2015" name="Data Brief">
        <title>Shoot transcriptome of the giant reed, Arundo donax.</title>
        <authorList>
            <person name="Barrero R.A."/>
            <person name="Guerrero F.D."/>
            <person name="Moolhuijzen P."/>
            <person name="Goolsby J.A."/>
            <person name="Tidwell J."/>
            <person name="Bellgard S.E."/>
            <person name="Bellgard M.I."/>
        </authorList>
    </citation>
    <scope>NUCLEOTIDE SEQUENCE</scope>
    <source>
        <tissue evidence="2">Shoot tissue taken approximately 20 cm above the soil surface</tissue>
    </source>
</reference>
<reference evidence="2" key="1">
    <citation type="submission" date="2014-09" db="EMBL/GenBank/DDBJ databases">
        <authorList>
            <person name="Magalhaes I.L.F."/>
            <person name="Oliveira U."/>
            <person name="Santos F.R."/>
            <person name="Vidigal T.H.D.A."/>
            <person name="Brescovit A.D."/>
            <person name="Santos A.J."/>
        </authorList>
    </citation>
    <scope>NUCLEOTIDE SEQUENCE</scope>
    <source>
        <tissue evidence="2">Shoot tissue taken approximately 20 cm above the soil surface</tissue>
    </source>
</reference>
<dbReference type="EMBL" id="GBRH01246930">
    <property type="protein sequence ID" value="JAD50965.1"/>
    <property type="molecule type" value="Transcribed_RNA"/>
</dbReference>
<evidence type="ECO:0000256" key="1">
    <source>
        <dbReference type="SAM" id="MobiDB-lite"/>
    </source>
</evidence>
<feature type="compositionally biased region" description="Polar residues" evidence="1">
    <location>
        <begin position="1"/>
        <end position="11"/>
    </location>
</feature>
<dbReference type="AlphaFoldDB" id="A0A0A9APU5"/>